<keyword evidence="2" id="KW-1133">Transmembrane helix</keyword>
<protein>
    <recommendedName>
        <fullName evidence="3">Low molecular weight protein antigen 6 PH domain-containing protein</fullName>
    </recommendedName>
</protein>
<feature type="transmembrane region" description="Helical" evidence="2">
    <location>
        <begin position="12"/>
        <end position="31"/>
    </location>
</feature>
<sequence>MKPQVFRSKIAWFLGWVWMAFAGFNAVDLILNGRIPTALVAGAVLGVLTAAVFVGCLRPAIVAGEDGVLVRNPLRNILVPWKAVDAVRVSHTIAIESGEQSVRCWTPQASARERARAARRGAAAASPTSTGPKARGFDLQPKVSKAEQAALSAMAGRTHADWVAQQLTETAERRARLATERGTMTSTWSPTALAAIAAALILVIAALIFS</sequence>
<dbReference type="Pfam" id="PF10756">
    <property type="entry name" value="bPH_6"/>
    <property type="match status" value="1"/>
</dbReference>
<keyword evidence="2" id="KW-0472">Membrane</keyword>
<evidence type="ECO:0000256" key="1">
    <source>
        <dbReference type="SAM" id="MobiDB-lite"/>
    </source>
</evidence>
<keyword evidence="5" id="KW-1185">Reference proteome</keyword>
<dbReference type="AlphaFoldDB" id="A0A919QWT2"/>
<feature type="domain" description="Low molecular weight protein antigen 6 PH" evidence="3">
    <location>
        <begin position="58"/>
        <end position="89"/>
    </location>
</feature>
<dbReference type="RefSeq" id="WP_203982202.1">
    <property type="nucleotide sequence ID" value="NZ_BOOU01000007.1"/>
</dbReference>
<feature type="transmembrane region" description="Helical" evidence="2">
    <location>
        <begin position="37"/>
        <end position="57"/>
    </location>
</feature>
<evidence type="ECO:0000313" key="4">
    <source>
        <dbReference type="EMBL" id="GII75544.1"/>
    </source>
</evidence>
<dbReference type="EMBL" id="BOOU01000007">
    <property type="protein sequence ID" value="GII75544.1"/>
    <property type="molecule type" value="Genomic_DNA"/>
</dbReference>
<feature type="transmembrane region" description="Helical" evidence="2">
    <location>
        <begin position="191"/>
        <end position="209"/>
    </location>
</feature>
<accession>A0A919QWT2</accession>
<feature type="region of interest" description="Disordered" evidence="1">
    <location>
        <begin position="116"/>
        <end position="137"/>
    </location>
</feature>
<name>A0A919QWT2_9ACTN</name>
<keyword evidence="2" id="KW-0812">Transmembrane</keyword>
<gene>
    <name evidence="4" type="ORF">Sru01_05260</name>
</gene>
<organism evidence="4 5">
    <name type="scientific">Sphaerisporangium rufum</name>
    <dbReference type="NCBI Taxonomy" id="1381558"/>
    <lineage>
        <taxon>Bacteria</taxon>
        <taxon>Bacillati</taxon>
        <taxon>Actinomycetota</taxon>
        <taxon>Actinomycetes</taxon>
        <taxon>Streptosporangiales</taxon>
        <taxon>Streptosporangiaceae</taxon>
        <taxon>Sphaerisporangium</taxon>
    </lineage>
</organism>
<comment type="caution">
    <text evidence="4">The sequence shown here is derived from an EMBL/GenBank/DDBJ whole genome shotgun (WGS) entry which is preliminary data.</text>
</comment>
<proteinExistence type="predicted"/>
<evidence type="ECO:0000259" key="3">
    <source>
        <dbReference type="Pfam" id="PF10756"/>
    </source>
</evidence>
<dbReference type="Proteomes" id="UP000655287">
    <property type="component" value="Unassembled WGS sequence"/>
</dbReference>
<dbReference type="InterPro" id="IPR019692">
    <property type="entry name" value="CFP-6_PH"/>
</dbReference>
<reference evidence="4" key="1">
    <citation type="submission" date="2021-01" db="EMBL/GenBank/DDBJ databases">
        <title>Whole genome shotgun sequence of Sphaerisporangium rufum NBRC 109079.</title>
        <authorList>
            <person name="Komaki H."/>
            <person name="Tamura T."/>
        </authorList>
    </citation>
    <scope>NUCLEOTIDE SEQUENCE</scope>
    <source>
        <strain evidence="4">NBRC 109079</strain>
    </source>
</reference>
<evidence type="ECO:0000313" key="5">
    <source>
        <dbReference type="Proteomes" id="UP000655287"/>
    </source>
</evidence>
<evidence type="ECO:0000256" key="2">
    <source>
        <dbReference type="SAM" id="Phobius"/>
    </source>
</evidence>